<keyword evidence="4" id="KW-1185">Reference proteome</keyword>
<keyword evidence="3" id="KW-0012">Acyltransferase</keyword>
<feature type="transmembrane region" description="Helical" evidence="1">
    <location>
        <begin position="116"/>
        <end position="138"/>
    </location>
</feature>
<accession>A0A1M5P3C0</accession>
<feature type="domain" description="Heparan-alpha-glucosaminide N-acetyltransferase catalytic" evidence="2">
    <location>
        <begin position="4"/>
        <end position="245"/>
    </location>
</feature>
<gene>
    <name evidence="3" type="ORF">SAMN05216361_3452</name>
</gene>
<dbReference type="STRING" id="634436.SAMN05216361_3452"/>
<feature type="transmembrane region" description="Helical" evidence="1">
    <location>
        <begin position="212"/>
        <end position="233"/>
    </location>
</feature>
<feature type="transmembrane region" description="Helical" evidence="1">
    <location>
        <begin position="7"/>
        <end position="28"/>
    </location>
</feature>
<evidence type="ECO:0000313" key="3">
    <source>
        <dbReference type="EMBL" id="SHG96248.1"/>
    </source>
</evidence>
<feature type="transmembrane region" description="Helical" evidence="1">
    <location>
        <begin position="240"/>
        <end position="260"/>
    </location>
</feature>
<dbReference type="EMBL" id="FQWD01000005">
    <property type="protein sequence ID" value="SHG96248.1"/>
    <property type="molecule type" value="Genomic_DNA"/>
</dbReference>
<dbReference type="GO" id="GO:0016746">
    <property type="term" value="F:acyltransferase activity"/>
    <property type="evidence" value="ECO:0007669"/>
    <property type="project" value="UniProtKB-KW"/>
</dbReference>
<feature type="transmembrane region" description="Helical" evidence="1">
    <location>
        <begin position="48"/>
        <end position="65"/>
    </location>
</feature>
<organism evidence="3 4">
    <name type="scientific">Marisediminitalea aggregata</name>
    <dbReference type="NCBI Taxonomy" id="634436"/>
    <lineage>
        <taxon>Bacteria</taxon>
        <taxon>Pseudomonadati</taxon>
        <taxon>Pseudomonadota</taxon>
        <taxon>Gammaproteobacteria</taxon>
        <taxon>Alteromonadales</taxon>
        <taxon>Alteromonadaceae</taxon>
        <taxon>Marisediminitalea</taxon>
    </lineage>
</organism>
<proteinExistence type="predicted"/>
<keyword evidence="1" id="KW-1133">Transmembrane helix</keyword>
<reference evidence="4" key="1">
    <citation type="submission" date="2016-11" db="EMBL/GenBank/DDBJ databases">
        <authorList>
            <person name="Varghese N."/>
            <person name="Submissions S."/>
        </authorList>
    </citation>
    <scope>NUCLEOTIDE SEQUENCE [LARGE SCALE GENOMIC DNA]</scope>
    <source>
        <strain evidence="4">CGMCC 1.8995</strain>
    </source>
</reference>
<evidence type="ECO:0000313" key="4">
    <source>
        <dbReference type="Proteomes" id="UP000184520"/>
    </source>
</evidence>
<dbReference type="PANTHER" id="PTHR31061">
    <property type="entry name" value="LD22376P"/>
    <property type="match status" value="1"/>
</dbReference>
<protein>
    <submittedName>
        <fullName evidence="3">Predicted acyltransferase</fullName>
    </submittedName>
</protein>
<feature type="transmembrane region" description="Helical" evidence="1">
    <location>
        <begin position="266"/>
        <end position="289"/>
    </location>
</feature>
<keyword evidence="1" id="KW-0812">Transmembrane</keyword>
<feature type="transmembrane region" description="Helical" evidence="1">
    <location>
        <begin position="310"/>
        <end position="330"/>
    </location>
</feature>
<keyword evidence="1" id="KW-0472">Membrane</keyword>
<feature type="transmembrane region" description="Helical" evidence="1">
    <location>
        <begin position="350"/>
        <end position="371"/>
    </location>
</feature>
<evidence type="ECO:0000259" key="2">
    <source>
        <dbReference type="Pfam" id="PF07786"/>
    </source>
</evidence>
<name>A0A1M5P3C0_9ALTE</name>
<dbReference type="RefSeq" id="WP_073324387.1">
    <property type="nucleotide sequence ID" value="NZ_FQWD01000005.1"/>
</dbReference>
<dbReference type="Proteomes" id="UP000184520">
    <property type="component" value="Unassembled WGS sequence"/>
</dbReference>
<dbReference type="AlphaFoldDB" id="A0A1M5P3C0"/>
<feature type="transmembrane region" description="Helical" evidence="1">
    <location>
        <begin position="145"/>
        <end position="163"/>
    </location>
</feature>
<dbReference type="InterPro" id="IPR012429">
    <property type="entry name" value="HGSNAT_cat"/>
</dbReference>
<dbReference type="Pfam" id="PF07786">
    <property type="entry name" value="HGSNAT_cat"/>
    <property type="match status" value="1"/>
</dbReference>
<dbReference type="PANTHER" id="PTHR31061:SF24">
    <property type="entry name" value="LD22376P"/>
    <property type="match status" value="1"/>
</dbReference>
<sequence length="379" mass="42083">MTHRVQALDALRGLAIFAMLLVNNPGSWQHVYAPLLHANWHGLTPTDLVFPGFVFVMGVTLAIQLPKALAASGSKRVCLTALKRGATLVLLGWFLYLFWFNFAVPDFDWINDRLATLRYLGVLQRLGIVYLLSVLLMCTIPPQRYLTVAIGLLVAYWLLMRFVPYSAADGQTYQGLWLHGNSLSAYLDNLILGASHLYYADASPFAFDPEGLLSTVPAVSSCLLGVVAGRYLITEKRRTVQVLIVALAGIVIGVALSAWVPVNKVLWTPTFVLVTSGILVCLLWAFMALDSRVSLFKPGHPLLVAGTNSIALYMIAGVLARLLLMIRVDGATVKYWLYQPITQFIGDPKLASLCFALLFCLICYLPLLWMYRRGIFWRV</sequence>
<evidence type="ECO:0000256" key="1">
    <source>
        <dbReference type="SAM" id="Phobius"/>
    </source>
</evidence>
<feature type="transmembrane region" description="Helical" evidence="1">
    <location>
        <begin position="86"/>
        <end position="104"/>
    </location>
</feature>
<dbReference type="OrthoDB" id="9788724at2"/>
<keyword evidence="3" id="KW-0808">Transferase</keyword>